<keyword evidence="2" id="KW-1185">Reference proteome</keyword>
<gene>
    <name evidence="1" type="ORF">FE257_008858</name>
</gene>
<dbReference type="AlphaFoldDB" id="A0AAD4CM52"/>
<evidence type="ECO:0000313" key="2">
    <source>
        <dbReference type="Proteomes" id="UP001194746"/>
    </source>
</evidence>
<reference evidence="1" key="1">
    <citation type="journal article" date="2019" name="Beilstein J. Org. Chem.">
        <title>Nanangenines: drimane sesquiterpenoids as the dominant metabolite cohort of a novel Australian fungus, Aspergillus nanangensis.</title>
        <authorList>
            <person name="Lacey H.J."/>
            <person name="Gilchrist C.L.M."/>
            <person name="Crombie A."/>
            <person name="Kalaitzis J.A."/>
            <person name="Vuong D."/>
            <person name="Rutledge P.J."/>
            <person name="Turner P."/>
            <person name="Pitt J.I."/>
            <person name="Lacey E."/>
            <person name="Chooi Y.H."/>
            <person name="Piggott A.M."/>
        </authorList>
    </citation>
    <scope>NUCLEOTIDE SEQUENCE</scope>
    <source>
        <strain evidence="1">MST-FP2251</strain>
    </source>
</reference>
<proteinExistence type="predicted"/>
<name>A0AAD4CM52_ASPNN</name>
<sequence>MTSLFSLPDEILVQIVRYLDQDREKASLDFWAFANWCEKAVIARAPSQRVKDLQSLMRSARRLRRIVEPFFYRHILVRSYPQPRTKFYRTLQENPSLLQHTKSAIVGCEDDFEEASDLFWYSVHTLTIVGFRDWHALEFESNDHVGTSSVQRLHLINCGAKESPLAVVLGWPAALKSLHYDADQGEWEGHGPNVPAIPWSCAAFVRALQPQKTHLQELTLTRPPLVHEGLFMGPRIDLHEFTALTTLRILDAFLCGTEDPRESWRSLPPRLETLEVYYDDTDYITFFDESEEWEWYSAGWLLELLDRKETNFANLSRITVRTCEYGPHGSYDWNDRPRSKFTWSLPAFLDQKCKVARVELRIVLGDMEWMGAADYDAVDVFPADLDVAAVRRHGEPPVRVRPEEQRGVQNLGLMSRLNIIWSRLVSA</sequence>
<protein>
    <recommendedName>
        <fullName evidence="3">F-box domain-containing protein</fullName>
    </recommendedName>
</protein>
<accession>A0AAD4CM52</accession>
<reference evidence="1" key="2">
    <citation type="submission" date="2020-02" db="EMBL/GenBank/DDBJ databases">
        <authorList>
            <person name="Gilchrist C.L.M."/>
            <person name="Chooi Y.-H."/>
        </authorList>
    </citation>
    <scope>NUCLEOTIDE SEQUENCE</scope>
    <source>
        <strain evidence="1">MST-FP2251</strain>
    </source>
</reference>
<evidence type="ECO:0008006" key="3">
    <source>
        <dbReference type="Google" id="ProtNLM"/>
    </source>
</evidence>
<evidence type="ECO:0000313" key="1">
    <source>
        <dbReference type="EMBL" id="KAF9888288.1"/>
    </source>
</evidence>
<dbReference type="EMBL" id="VCAU01000049">
    <property type="protein sequence ID" value="KAF9888288.1"/>
    <property type="molecule type" value="Genomic_DNA"/>
</dbReference>
<comment type="caution">
    <text evidence="1">The sequence shown here is derived from an EMBL/GenBank/DDBJ whole genome shotgun (WGS) entry which is preliminary data.</text>
</comment>
<organism evidence="1 2">
    <name type="scientific">Aspergillus nanangensis</name>
    <dbReference type="NCBI Taxonomy" id="2582783"/>
    <lineage>
        <taxon>Eukaryota</taxon>
        <taxon>Fungi</taxon>
        <taxon>Dikarya</taxon>
        <taxon>Ascomycota</taxon>
        <taxon>Pezizomycotina</taxon>
        <taxon>Eurotiomycetes</taxon>
        <taxon>Eurotiomycetidae</taxon>
        <taxon>Eurotiales</taxon>
        <taxon>Aspergillaceae</taxon>
        <taxon>Aspergillus</taxon>
        <taxon>Aspergillus subgen. Circumdati</taxon>
    </lineage>
</organism>
<dbReference type="Proteomes" id="UP001194746">
    <property type="component" value="Unassembled WGS sequence"/>
</dbReference>